<keyword evidence="3" id="KW-1185">Reference proteome</keyword>
<reference evidence="1" key="2">
    <citation type="submission" date="2012-12" db="EMBL/GenBank/DDBJ databases">
        <authorList>
            <person name="Gao Y.W."/>
            <person name="Fan S.T."/>
            <person name="Sun H.T."/>
            <person name="Wang Z."/>
            <person name="Gao X.L."/>
            <person name="Li Y.G."/>
            <person name="Wang T.C."/>
            <person name="Zhang K."/>
            <person name="Xu W.W."/>
            <person name="Yu Z.J."/>
            <person name="Xia X.Z."/>
        </authorList>
    </citation>
    <scope>NUCLEOTIDE SEQUENCE</scope>
    <source>
        <strain evidence="1">FR3</strain>
    </source>
</reference>
<dbReference type="WBParaSite" id="Bm3044a.1">
    <property type="protein sequence ID" value="Bm3044a.1"/>
    <property type="gene ID" value="WBGene00223305"/>
</dbReference>
<evidence type="ECO:0000313" key="2">
    <source>
        <dbReference type="EMBL" id="VIO96722.1"/>
    </source>
</evidence>
<reference evidence="2" key="3">
    <citation type="submission" date="2019-04" db="EMBL/GenBank/DDBJ databases">
        <authorList>
            <person name="Howe K."/>
            <person name="Paulini M."/>
            <person name="Williams G."/>
        </authorList>
    </citation>
    <scope>NUCLEOTIDE SEQUENCE [LARGE SCALE GENOMIC DNA]</scope>
    <source>
        <strain evidence="2">FR3</strain>
    </source>
</reference>
<dbReference type="Proteomes" id="UP000006672">
    <property type="component" value="Unassembled WGS sequence"/>
</dbReference>
<keyword evidence="2" id="KW-0830">Ubiquinone</keyword>
<dbReference type="WormBase" id="Bm3044b">
    <property type="protein sequence ID" value="BM02096"/>
    <property type="gene ID" value="WBGene00223305"/>
</dbReference>
<dbReference type="EMBL" id="LN857024">
    <property type="protein sequence ID" value="CDQ02728.1"/>
    <property type="molecule type" value="Genomic_DNA"/>
</dbReference>
<reference evidence="4" key="4">
    <citation type="submission" date="2022-04" db="UniProtKB">
        <authorList>
            <consortium name="WormBaseParasite"/>
        </authorList>
    </citation>
    <scope>IDENTIFICATION</scope>
</reference>
<sequence length="36" mass="3880">MPFRDNVNGKRLNGYPVICITGRSGSLTSNGSPSHF</sequence>
<protein>
    <submittedName>
        <fullName evidence="1 4">Bm3044, isoform b</fullName>
    </submittedName>
    <submittedName>
        <fullName evidence="2">Probable NADH-ubiquinone oxidoreductase B18 subunit, putative</fullName>
    </submittedName>
</protein>
<organism evidence="1">
    <name type="scientific">Brugia malayi</name>
    <name type="common">Filarial nematode worm</name>
    <dbReference type="NCBI Taxonomy" id="6279"/>
    <lineage>
        <taxon>Eukaryota</taxon>
        <taxon>Metazoa</taxon>
        <taxon>Ecdysozoa</taxon>
        <taxon>Nematoda</taxon>
        <taxon>Chromadorea</taxon>
        <taxon>Rhabditida</taxon>
        <taxon>Spirurina</taxon>
        <taxon>Spiruromorpha</taxon>
        <taxon>Filarioidea</taxon>
        <taxon>Onchocercidae</taxon>
        <taxon>Brugia</taxon>
    </lineage>
</organism>
<dbReference type="AlphaFoldDB" id="A0A0K0J8J5"/>
<reference evidence="1 3" key="1">
    <citation type="journal article" date="2007" name="Science">
        <title>Draft genome of the filarial nematode parasite Brugia malayi.</title>
        <authorList>
            <person name="Ghedin E."/>
            <person name="Wang S."/>
            <person name="Spiro D."/>
            <person name="Caler E."/>
            <person name="Zhao Q."/>
            <person name="Crabtree J."/>
            <person name="Allen J.E."/>
            <person name="Delcher A.L."/>
            <person name="Guiliano D.B."/>
            <person name="Miranda-Saavedra D."/>
            <person name="Angiuoli S.V."/>
            <person name="Creasy T."/>
            <person name="Amedeo P."/>
            <person name="Haas B."/>
            <person name="El-Sayed N.M."/>
            <person name="Wortman J.R."/>
            <person name="Feldblyum T."/>
            <person name="Tallon L."/>
            <person name="Schatz M."/>
            <person name="Shumway M."/>
            <person name="Koo H."/>
            <person name="Salzberg S.L."/>
            <person name="Schobel S."/>
            <person name="Pertea M."/>
            <person name="Pop M."/>
            <person name="White O."/>
            <person name="Barton G.J."/>
            <person name="Carlow C.K."/>
            <person name="Crawford M.J."/>
            <person name="Daub J."/>
            <person name="Dimmic M.W."/>
            <person name="Estes C.F."/>
            <person name="Foster J.M."/>
            <person name="Ganatra M."/>
            <person name="Gregory W.F."/>
            <person name="Johnson N.M."/>
            <person name="Jin J."/>
            <person name="Komuniecki R."/>
            <person name="Korf I."/>
            <person name="Kumar S."/>
            <person name="Laney S."/>
            <person name="Li B.W."/>
            <person name="Li W."/>
            <person name="Lindblom T.H."/>
            <person name="Lustigman S."/>
            <person name="Ma D."/>
            <person name="Maina C.V."/>
            <person name="Martin D.M."/>
            <person name="McCarter J.P."/>
            <person name="McReynolds L."/>
            <person name="Mitreva M."/>
            <person name="Nutman T.B."/>
            <person name="Parkinson J."/>
            <person name="Peregrin-Alvarez J.M."/>
            <person name="Poole C."/>
            <person name="Ren Q."/>
            <person name="Saunders L."/>
            <person name="Sluder A.E."/>
            <person name="Smith K."/>
            <person name="Stanke M."/>
            <person name="Unnasch T.R."/>
            <person name="Ware J."/>
            <person name="Wei A.D."/>
            <person name="Weil G."/>
            <person name="Williams D.J."/>
            <person name="Zhang Y."/>
            <person name="Williams S.A."/>
            <person name="Fraser-Liggett C."/>
            <person name="Slatko B."/>
            <person name="Blaxter M.L."/>
            <person name="Scott A.L."/>
        </authorList>
    </citation>
    <scope>NUCLEOTIDE SEQUENCE</scope>
    <source>
        <strain evidence="1 3">FR3</strain>
    </source>
</reference>
<evidence type="ECO:0000313" key="3">
    <source>
        <dbReference type="Proteomes" id="UP000006672"/>
    </source>
</evidence>
<proteinExistence type="predicted"/>
<evidence type="ECO:0000313" key="5">
    <source>
        <dbReference type="WormBase" id="Bm3044b"/>
    </source>
</evidence>
<name>A0A0K0J8J5_BRUMA</name>
<accession>A0A0K0J8J5</accession>
<accession>A0A4E9FJM9</accession>
<dbReference type="EMBL" id="CAAKNF010000194">
    <property type="protein sequence ID" value="VIO96722.1"/>
    <property type="molecule type" value="Genomic_DNA"/>
</dbReference>
<evidence type="ECO:0000313" key="4">
    <source>
        <dbReference type="WBParaSite" id="Bm3044a.1"/>
    </source>
</evidence>
<dbReference type="OrthoDB" id="268414at2759"/>
<gene>
    <name evidence="4" type="primary">Bm1_55795</name>
    <name evidence="1 5" type="ORF">Bm3044</name>
    <name evidence="2" type="ORF">BM_BM3044</name>
    <name evidence="1" type="ORF">BM_Bm3044</name>
</gene>
<evidence type="ECO:0000313" key="1">
    <source>
        <dbReference type="EMBL" id="CDQ02728.1"/>
    </source>
</evidence>